<comment type="function">
    <text evidence="7">Putative phospholipase.</text>
</comment>
<dbReference type="GO" id="GO:0005576">
    <property type="term" value="C:extracellular region"/>
    <property type="evidence" value="ECO:0007669"/>
    <property type="project" value="TreeGrafter"/>
</dbReference>
<dbReference type="PANTHER" id="PTHR12370">
    <property type="entry name" value="PHOSPHOLIPASE B-RELATED"/>
    <property type="match status" value="1"/>
</dbReference>
<dbReference type="GO" id="GO:0004620">
    <property type="term" value="F:phospholipase activity"/>
    <property type="evidence" value="ECO:0007669"/>
    <property type="project" value="InterPro"/>
</dbReference>
<organism evidence="10">
    <name type="scientific">Schistosoma curassoni</name>
    <dbReference type="NCBI Taxonomy" id="6186"/>
    <lineage>
        <taxon>Eukaryota</taxon>
        <taxon>Metazoa</taxon>
        <taxon>Spiralia</taxon>
        <taxon>Lophotrochozoa</taxon>
        <taxon>Platyhelminthes</taxon>
        <taxon>Trematoda</taxon>
        <taxon>Digenea</taxon>
        <taxon>Strigeidida</taxon>
        <taxon>Schistosomatoidea</taxon>
        <taxon>Schistosomatidae</taxon>
        <taxon>Schistosoma</taxon>
    </lineage>
</organism>
<keyword evidence="5 7" id="KW-0443">Lipid metabolism</keyword>
<dbReference type="PANTHER" id="PTHR12370:SF3">
    <property type="entry name" value="PHOSPHOLIPASE B-LIKE 2-RELATED"/>
    <property type="match status" value="1"/>
</dbReference>
<accession>A0A183KRV1</accession>
<evidence type="ECO:0000256" key="1">
    <source>
        <dbReference type="ARBA" id="ARBA00007835"/>
    </source>
</evidence>
<dbReference type="WBParaSite" id="SCUD_0001779001-mRNA-1">
    <property type="protein sequence ID" value="SCUD_0001779001-mRNA-1"/>
    <property type="gene ID" value="SCUD_0001779001"/>
</dbReference>
<evidence type="ECO:0000256" key="2">
    <source>
        <dbReference type="ARBA" id="ARBA00022729"/>
    </source>
</evidence>
<evidence type="ECO:0000313" key="8">
    <source>
        <dbReference type="EMBL" id="VDP64253.1"/>
    </source>
</evidence>
<evidence type="ECO:0000256" key="5">
    <source>
        <dbReference type="ARBA" id="ARBA00023098"/>
    </source>
</evidence>
<keyword evidence="4 7" id="KW-0442">Lipid degradation</keyword>
<reference evidence="8 9" key="2">
    <citation type="submission" date="2018-11" db="EMBL/GenBank/DDBJ databases">
        <authorList>
            <consortium name="Pathogen Informatics"/>
        </authorList>
    </citation>
    <scope>NUCLEOTIDE SEQUENCE [LARGE SCALE GENOMIC DNA]</scope>
    <source>
        <strain evidence="8">Dakar</strain>
        <strain evidence="9">Dakar, Senegal</strain>
    </source>
</reference>
<name>A0A183KRV1_9TREM</name>
<dbReference type="Pfam" id="PF04916">
    <property type="entry name" value="Phospholip_B"/>
    <property type="match status" value="1"/>
</dbReference>
<reference evidence="10" key="1">
    <citation type="submission" date="2016-06" db="UniProtKB">
        <authorList>
            <consortium name="WormBaseParasite"/>
        </authorList>
    </citation>
    <scope>IDENTIFICATION</scope>
</reference>
<dbReference type="Proteomes" id="UP000279833">
    <property type="component" value="Unassembled WGS sequence"/>
</dbReference>
<dbReference type="EMBL" id="UZAK01040214">
    <property type="protein sequence ID" value="VDP64253.1"/>
    <property type="molecule type" value="Genomic_DNA"/>
</dbReference>
<dbReference type="InterPro" id="IPR007000">
    <property type="entry name" value="PLipase_B-like"/>
</dbReference>
<dbReference type="EC" id="3.1.1.-" evidence="7"/>
<keyword evidence="2" id="KW-0732">Signal</keyword>
<evidence type="ECO:0000313" key="9">
    <source>
        <dbReference type="Proteomes" id="UP000279833"/>
    </source>
</evidence>
<dbReference type="GO" id="GO:0009395">
    <property type="term" value="P:phospholipid catabolic process"/>
    <property type="evidence" value="ECO:0007669"/>
    <property type="project" value="TreeGrafter"/>
</dbReference>
<evidence type="ECO:0000313" key="10">
    <source>
        <dbReference type="WBParaSite" id="SCUD_0001779001-mRNA-1"/>
    </source>
</evidence>
<keyword evidence="3 7" id="KW-0378">Hydrolase</keyword>
<proteinExistence type="inferred from homology"/>
<evidence type="ECO:0000256" key="7">
    <source>
        <dbReference type="RuleBase" id="RU364138"/>
    </source>
</evidence>
<evidence type="ECO:0000256" key="4">
    <source>
        <dbReference type="ARBA" id="ARBA00022963"/>
    </source>
</evidence>
<comment type="similarity">
    <text evidence="1 7">Belongs to the phospholipase B-like family.</text>
</comment>
<keyword evidence="6" id="KW-0325">Glycoprotein</keyword>
<keyword evidence="9" id="KW-1185">Reference proteome</keyword>
<gene>
    <name evidence="8" type="ORF">SCUD_LOCUS17787</name>
</gene>
<protein>
    <recommendedName>
        <fullName evidence="7">Phospholipase B-like</fullName>
        <ecNumber evidence="7">3.1.1.-</ecNumber>
    </recommendedName>
</protein>
<sequence>MGHPFIASPSCSALIKIVDNNVYLSHVTWSTYSIMLRVLKHYNFPWKTVNRTDSQKIPGFAITFSSYPTFTSSVDDFYLTSANLTITETTNNVYNDSLWNIVRNGSRNSVFTFIRGMVASRLAKTGDEWIAYFKYNNSGTTTVNTQSPSFIFCKFIEGYWTVVCGNVHQNHECNSLTYQSNSWMRRLTEVEFVTMRPLSISGTAAFNIMHFVYQSYRKRINAENVFNMRHKVFSQANLSGKQCTYLNCKR</sequence>
<dbReference type="Gene3D" id="3.60.60.30">
    <property type="match status" value="1"/>
</dbReference>
<evidence type="ECO:0000256" key="3">
    <source>
        <dbReference type="ARBA" id="ARBA00022801"/>
    </source>
</evidence>
<evidence type="ECO:0000256" key="6">
    <source>
        <dbReference type="ARBA" id="ARBA00023180"/>
    </source>
</evidence>
<dbReference type="AlphaFoldDB" id="A0A183KRV1"/>
<dbReference type="STRING" id="6186.A0A183KRV1"/>